<dbReference type="PROSITE" id="PS50850">
    <property type="entry name" value="MFS"/>
    <property type="match status" value="1"/>
</dbReference>
<dbReference type="PANTHER" id="PTHR43124:SF3">
    <property type="entry name" value="CHLORAMPHENICOL EFFLUX PUMP RV0191"/>
    <property type="match status" value="1"/>
</dbReference>
<feature type="transmembrane region" description="Helical" evidence="6">
    <location>
        <begin position="200"/>
        <end position="219"/>
    </location>
</feature>
<proteinExistence type="predicted"/>
<name>A0ABV9KNX1_9RHOB</name>
<keyword evidence="9" id="KW-1185">Reference proteome</keyword>
<organism evidence="8 9">
    <name type="scientific">Seohaeicola nanhaiensis</name>
    <dbReference type="NCBI Taxonomy" id="1387282"/>
    <lineage>
        <taxon>Bacteria</taxon>
        <taxon>Pseudomonadati</taxon>
        <taxon>Pseudomonadota</taxon>
        <taxon>Alphaproteobacteria</taxon>
        <taxon>Rhodobacterales</taxon>
        <taxon>Roseobacteraceae</taxon>
        <taxon>Seohaeicola</taxon>
    </lineage>
</organism>
<keyword evidence="5 6" id="KW-0472">Membrane</keyword>
<feature type="transmembrane region" description="Helical" evidence="6">
    <location>
        <begin position="329"/>
        <end position="347"/>
    </location>
</feature>
<evidence type="ECO:0000256" key="6">
    <source>
        <dbReference type="SAM" id="Phobius"/>
    </source>
</evidence>
<keyword evidence="2" id="KW-1003">Cell membrane</keyword>
<protein>
    <submittedName>
        <fullName evidence="8">MFS transporter</fullName>
    </submittedName>
</protein>
<dbReference type="SUPFAM" id="SSF103473">
    <property type="entry name" value="MFS general substrate transporter"/>
    <property type="match status" value="1"/>
</dbReference>
<feature type="transmembrane region" description="Helical" evidence="6">
    <location>
        <begin position="367"/>
        <end position="385"/>
    </location>
</feature>
<feature type="transmembrane region" description="Helical" evidence="6">
    <location>
        <begin position="43"/>
        <end position="62"/>
    </location>
</feature>
<feature type="domain" description="Major facilitator superfamily (MFS) profile" evidence="7">
    <location>
        <begin position="4"/>
        <end position="390"/>
    </location>
</feature>
<accession>A0ABV9KNX1</accession>
<dbReference type="InterPro" id="IPR020846">
    <property type="entry name" value="MFS_dom"/>
</dbReference>
<evidence type="ECO:0000256" key="4">
    <source>
        <dbReference type="ARBA" id="ARBA00022989"/>
    </source>
</evidence>
<dbReference type="RefSeq" id="WP_380721820.1">
    <property type="nucleotide sequence ID" value="NZ_JBHSGI010000033.1"/>
</dbReference>
<keyword evidence="3 6" id="KW-0812">Transmembrane</keyword>
<dbReference type="InterPro" id="IPR011701">
    <property type="entry name" value="MFS"/>
</dbReference>
<gene>
    <name evidence="8" type="ORF">ACFO5X_22605</name>
</gene>
<dbReference type="InterPro" id="IPR050189">
    <property type="entry name" value="MFS_Efflux_Transporters"/>
</dbReference>
<dbReference type="Proteomes" id="UP001595973">
    <property type="component" value="Unassembled WGS sequence"/>
</dbReference>
<dbReference type="Pfam" id="PF07690">
    <property type="entry name" value="MFS_1"/>
    <property type="match status" value="2"/>
</dbReference>
<feature type="transmembrane region" description="Helical" evidence="6">
    <location>
        <begin position="239"/>
        <end position="257"/>
    </location>
</feature>
<evidence type="ECO:0000313" key="8">
    <source>
        <dbReference type="EMBL" id="MFC4671361.1"/>
    </source>
</evidence>
<feature type="transmembrane region" description="Helical" evidence="6">
    <location>
        <begin position="269"/>
        <end position="289"/>
    </location>
</feature>
<feature type="transmembrane region" description="Helical" evidence="6">
    <location>
        <begin position="74"/>
        <end position="91"/>
    </location>
</feature>
<comment type="caution">
    <text evidence="8">The sequence shown here is derived from an EMBL/GenBank/DDBJ whole genome shotgun (WGS) entry which is preliminary data.</text>
</comment>
<evidence type="ECO:0000256" key="3">
    <source>
        <dbReference type="ARBA" id="ARBA00022692"/>
    </source>
</evidence>
<dbReference type="InterPro" id="IPR036259">
    <property type="entry name" value="MFS_trans_sf"/>
</dbReference>
<dbReference type="PANTHER" id="PTHR43124">
    <property type="entry name" value="PURINE EFFLUX PUMP PBUE"/>
    <property type="match status" value="1"/>
</dbReference>
<evidence type="ECO:0000313" key="9">
    <source>
        <dbReference type="Proteomes" id="UP001595973"/>
    </source>
</evidence>
<dbReference type="Gene3D" id="1.20.1250.20">
    <property type="entry name" value="MFS general substrate transporter like domains"/>
    <property type="match status" value="2"/>
</dbReference>
<evidence type="ECO:0000256" key="1">
    <source>
        <dbReference type="ARBA" id="ARBA00004651"/>
    </source>
</evidence>
<keyword evidence="4 6" id="KW-1133">Transmembrane helix</keyword>
<dbReference type="EMBL" id="JBHSGI010000033">
    <property type="protein sequence ID" value="MFC4671361.1"/>
    <property type="molecule type" value="Genomic_DNA"/>
</dbReference>
<feature type="transmembrane region" description="Helical" evidence="6">
    <location>
        <begin position="160"/>
        <end position="179"/>
    </location>
</feature>
<comment type="subcellular location">
    <subcellularLocation>
        <location evidence="1">Cell membrane</location>
        <topology evidence="1">Multi-pass membrane protein</topology>
    </subcellularLocation>
</comment>
<evidence type="ECO:0000259" key="7">
    <source>
        <dbReference type="PROSITE" id="PS50850"/>
    </source>
</evidence>
<evidence type="ECO:0000256" key="2">
    <source>
        <dbReference type="ARBA" id="ARBA00022475"/>
    </source>
</evidence>
<feature type="transmembrane region" description="Helical" evidence="6">
    <location>
        <begin position="129"/>
        <end position="148"/>
    </location>
</feature>
<sequence>MQAGLIVLCLAYVLSQFFRAFLAVMTAVLERDLGAGPEELASASGFWFLAFAAMQLPVGWLLDRIGPRRTASVLLLLGGGGGAAVFALAAQPWHVEAAMLLIGIGCSPVLMASYYIFAREYPPARFATLAALMLGMGSVGNLVASYPMALAVEWIGWRGALWALAAASAAVGVGIFLTVRDPARHEGGAGGSVLTLLRMPVMWAILPMMFVCYAPSGAVRGLWIGPYLRDVFGLDTGQIGTATLIMGCAMIAGTLSFGPLDRLLGTRKWVIFAGNLGGAAAMLLLVALIDHSVTLSIALIALAGFMGGTFPVMIAHGRAFFPAHLTGRGVTLMNLFGIGGVGMMQFASGRMHQSFAGVPNVTAPYSAIFLFFGLALLAGTAVYFFSKDSLD</sequence>
<feature type="transmembrane region" description="Helical" evidence="6">
    <location>
        <begin position="295"/>
        <end position="317"/>
    </location>
</feature>
<evidence type="ECO:0000256" key="5">
    <source>
        <dbReference type="ARBA" id="ARBA00023136"/>
    </source>
</evidence>
<feature type="transmembrane region" description="Helical" evidence="6">
    <location>
        <begin position="97"/>
        <end position="117"/>
    </location>
</feature>
<reference evidence="9" key="1">
    <citation type="journal article" date="2019" name="Int. J. Syst. Evol. Microbiol.">
        <title>The Global Catalogue of Microorganisms (GCM) 10K type strain sequencing project: providing services to taxonomists for standard genome sequencing and annotation.</title>
        <authorList>
            <consortium name="The Broad Institute Genomics Platform"/>
            <consortium name="The Broad Institute Genome Sequencing Center for Infectious Disease"/>
            <person name="Wu L."/>
            <person name="Ma J."/>
        </authorList>
    </citation>
    <scope>NUCLEOTIDE SEQUENCE [LARGE SCALE GENOMIC DNA]</scope>
    <source>
        <strain evidence="9">CGMCC 4.7283</strain>
    </source>
</reference>